<name>A0AAU2A7V8_9ACTN</name>
<dbReference type="EMBL" id="CP108222">
    <property type="protein sequence ID" value="WTT20790.1"/>
    <property type="molecule type" value="Genomic_DNA"/>
</dbReference>
<proteinExistence type="predicted"/>
<accession>A0AAU2A7V8</accession>
<evidence type="ECO:0000313" key="1">
    <source>
        <dbReference type="EMBL" id="WTT20790.1"/>
    </source>
</evidence>
<evidence type="ECO:0008006" key="2">
    <source>
        <dbReference type="Google" id="ProtNLM"/>
    </source>
</evidence>
<sequence length="75" mass="8513">MGIRMLSRRTGSVRAFAADASTIRVPGSSPVTAHLVPRTDRARHFWAGWKKRRWLHHPLRTGQRDPVRPPARPPA</sequence>
<dbReference type="AlphaFoldDB" id="A0AAU2A7V8"/>
<organism evidence="1">
    <name type="scientific">Streptomyces sp. NBC_00093</name>
    <dbReference type="NCBI Taxonomy" id="2975649"/>
    <lineage>
        <taxon>Bacteria</taxon>
        <taxon>Bacillati</taxon>
        <taxon>Actinomycetota</taxon>
        <taxon>Actinomycetes</taxon>
        <taxon>Kitasatosporales</taxon>
        <taxon>Streptomycetaceae</taxon>
        <taxon>Streptomyces</taxon>
    </lineage>
</organism>
<protein>
    <recommendedName>
        <fullName evidence="2">Transposase IS701-like DDE domain-containing protein</fullName>
    </recommendedName>
</protein>
<reference evidence="1" key="1">
    <citation type="submission" date="2022-10" db="EMBL/GenBank/DDBJ databases">
        <title>The complete genomes of actinobacterial strains from the NBC collection.</title>
        <authorList>
            <person name="Joergensen T.S."/>
            <person name="Alvarez Arevalo M."/>
            <person name="Sterndorff E.B."/>
            <person name="Faurdal D."/>
            <person name="Vuksanovic O."/>
            <person name="Mourched A.-S."/>
            <person name="Charusanti P."/>
            <person name="Shaw S."/>
            <person name="Blin K."/>
            <person name="Weber T."/>
        </authorList>
    </citation>
    <scope>NUCLEOTIDE SEQUENCE</scope>
    <source>
        <strain evidence="1">NBC_00093</strain>
    </source>
</reference>
<gene>
    <name evidence="1" type="ORF">OHA22_37315</name>
</gene>